<dbReference type="Proteomes" id="UP001595891">
    <property type="component" value="Unassembled WGS sequence"/>
</dbReference>
<dbReference type="EMBL" id="JBHSFN010000010">
    <property type="protein sequence ID" value="MFC4587985.1"/>
    <property type="molecule type" value="Genomic_DNA"/>
</dbReference>
<gene>
    <name evidence="2" type="ORF">ACFO8L_17975</name>
</gene>
<name>A0ABV9EEL4_9ACTN</name>
<keyword evidence="1" id="KW-1133">Transmembrane helix</keyword>
<evidence type="ECO:0000313" key="2">
    <source>
        <dbReference type="EMBL" id="MFC4587985.1"/>
    </source>
</evidence>
<feature type="transmembrane region" description="Helical" evidence="1">
    <location>
        <begin position="187"/>
        <end position="208"/>
    </location>
</feature>
<dbReference type="RefSeq" id="WP_262840880.1">
    <property type="nucleotide sequence ID" value="NZ_JANZYP010000002.1"/>
</dbReference>
<feature type="transmembrane region" description="Helical" evidence="1">
    <location>
        <begin position="110"/>
        <end position="133"/>
    </location>
</feature>
<comment type="caution">
    <text evidence="2">The sequence shown here is derived from an EMBL/GenBank/DDBJ whole genome shotgun (WGS) entry which is preliminary data.</text>
</comment>
<dbReference type="InterPro" id="IPR047928">
    <property type="entry name" value="Perm_prefix_1"/>
</dbReference>
<feature type="transmembrane region" description="Helical" evidence="1">
    <location>
        <begin position="70"/>
        <end position="90"/>
    </location>
</feature>
<feature type="transmembrane region" description="Helical" evidence="1">
    <location>
        <begin position="145"/>
        <end position="167"/>
    </location>
</feature>
<keyword evidence="3" id="KW-1185">Reference proteome</keyword>
<dbReference type="NCBIfam" id="NF038403">
    <property type="entry name" value="perm_prefix_1"/>
    <property type="match status" value="1"/>
</dbReference>
<keyword evidence="1" id="KW-0472">Membrane</keyword>
<evidence type="ECO:0000313" key="3">
    <source>
        <dbReference type="Proteomes" id="UP001595891"/>
    </source>
</evidence>
<evidence type="ECO:0000256" key="1">
    <source>
        <dbReference type="SAM" id="Phobius"/>
    </source>
</evidence>
<accession>A0ABV9EEL4</accession>
<protein>
    <submittedName>
        <fullName evidence="2">Permease prefix domain 1-containing protein</fullName>
    </submittedName>
</protein>
<proteinExistence type="predicted"/>
<organism evidence="2 3">
    <name type="scientific">Sphaerisporangium corydalis</name>
    <dbReference type="NCBI Taxonomy" id="1441875"/>
    <lineage>
        <taxon>Bacteria</taxon>
        <taxon>Bacillati</taxon>
        <taxon>Actinomycetota</taxon>
        <taxon>Actinomycetes</taxon>
        <taxon>Streptosporangiales</taxon>
        <taxon>Streptosporangiaceae</taxon>
        <taxon>Sphaerisporangium</taxon>
    </lineage>
</organism>
<keyword evidence="1" id="KW-0812">Transmembrane</keyword>
<reference evidence="3" key="1">
    <citation type="journal article" date="2019" name="Int. J. Syst. Evol. Microbiol.">
        <title>The Global Catalogue of Microorganisms (GCM) 10K type strain sequencing project: providing services to taxonomists for standard genome sequencing and annotation.</title>
        <authorList>
            <consortium name="The Broad Institute Genomics Platform"/>
            <consortium name="The Broad Institute Genome Sequencing Center for Infectious Disease"/>
            <person name="Wu L."/>
            <person name="Ma J."/>
        </authorList>
    </citation>
    <scope>NUCLEOTIDE SEQUENCE [LARGE SCALE GENOMIC DNA]</scope>
    <source>
        <strain evidence="3">CCUG 49560</strain>
    </source>
</reference>
<sequence>MNRSLSGPRRLKADLLLEARDSLDDAAEAYREAGYHHTEADSMALADFGTVPEVAPAYQRELALAQARRTARWFVVLMAAQMFLADESWQSTGAWSDRDPAPLYLVFTRFWDYSQLIFVIVAVGALFTFGLGVRYVSAPWRFARVTGMVTLSVLGLKALASAVFLMATPHLASGMVSSISLTRPGSLLTLVGLAIWVLPNWYVAISAVRCIAISTARRLGTTDLSRRRSAL</sequence>